<feature type="region of interest" description="Disordered" evidence="4">
    <location>
        <begin position="1"/>
        <end position="20"/>
    </location>
</feature>
<gene>
    <name evidence="6" type="ORF">AGRA3207_002087</name>
</gene>
<dbReference type="RefSeq" id="WP_231334394.1">
    <property type="nucleotide sequence ID" value="NZ_CP059572.1"/>
</dbReference>
<dbReference type="Proteomes" id="UP001049518">
    <property type="component" value="Chromosome"/>
</dbReference>
<dbReference type="InterPro" id="IPR029061">
    <property type="entry name" value="THDP-binding"/>
</dbReference>
<dbReference type="InterPro" id="IPR005474">
    <property type="entry name" value="Transketolase_N"/>
</dbReference>
<dbReference type="Pfam" id="PF00456">
    <property type="entry name" value="Transketolase_N"/>
    <property type="match status" value="1"/>
</dbReference>
<name>A0ABX8QR34_9ACTN</name>
<keyword evidence="7" id="KW-1185">Reference proteome</keyword>
<organism evidence="6 7">
    <name type="scientific">Actinomadura graeca</name>
    <dbReference type="NCBI Taxonomy" id="2750812"/>
    <lineage>
        <taxon>Bacteria</taxon>
        <taxon>Bacillati</taxon>
        <taxon>Actinomycetota</taxon>
        <taxon>Actinomycetes</taxon>
        <taxon>Streptosporangiales</taxon>
        <taxon>Thermomonosporaceae</taxon>
        <taxon>Actinomadura</taxon>
    </lineage>
</organism>
<accession>A0ABX8QR34</accession>
<dbReference type="SUPFAM" id="SSF52518">
    <property type="entry name" value="Thiamin diphosphate-binding fold (THDP-binding)"/>
    <property type="match status" value="1"/>
</dbReference>
<dbReference type="PANTHER" id="PTHR47514">
    <property type="entry name" value="TRANSKETOLASE N-TERMINAL SECTION-RELATED"/>
    <property type="match status" value="1"/>
</dbReference>
<dbReference type="PANTHER" id="PTHR47514:SF1">
    <property type="entry name" value="TRANSKETOLASE N-TERMINAL SECTION-RELATED"/>
    <property type="match status" value="1"/>
</dbReference>
<keyword evidence="3" id="KW-0786">Thiamine pyrophosphate</keyword>
<comment type="similarity">
    <text evidence="2">Belongs to the transketolase family.</text>
</comment>
<dbReference type="EMBL" id="CP059572">
    <property type="protein sequence ID" value="QXJ21250.1"/>
    <property type="molecule type" value="Genomic_DNA"/>
</dbReference>
<protein>
    <recommendedName>
        <fullName evidence="5">Transketolase N-terminal domain-containing protein</fullName>
    </recommendedName>
</protein>
<dbReference type="Gene3D" id="3.40.50.970">
    <property type="match status" value="1"/>
</dbReference>
<comment type="cofactor">
    <cofactor evidence="1">
        <name>thiamine diphosphate</name>
        <dbReference type="ChEBI" id="CHEBI:58937"/>
    </cofactor>
</comment>
<evidence type="ECO:0000313" key="7">
    <source>
        <dbReference type="Proteomes" id="UP001049518"/>
    </source>
</evidence>
<feature type="domain" description="Transketolase N-terminal" evidence="5">
    <location>
        <begin position="31"/>
        <end position="242"/>
    </location>
</feature>
<evidence type="ECO:0000256" key="4">
    <source>
        <dbReference type="SAM" id="MobiDB-lite"/>
    </source>
</evidence>
<evidence type="ECO:0000259" key="5">
    <source>
        <dbReference type="Pfam" id="PF00456"/>
    </source>
</evidence>
<reference evidence="6" key="1">
    <citation type="submission" date="2020-07" db="EMBL/GenBank/DDBJ databases">
        <authorList>
            <person name="Tarantini F.S."/>
            <person name="Hong K.W."/>
            <person name="Chan K.G."/>
        </authorList>
    </citation>
    <scope>NUCLEOTIDE SEQUENCE</scope>
    <source>
        <strain evidence="6">32-07</strain>
    </source>
</reference>
<evidence type="ECO:0000256" key="3">
    <source>
        <dbReference type="ARBA" id="ARBA00023052"/>
    </source>
</evidence>
<proteinExistence type="inferred from homology"/>
<evidence type="ECO:0000256" key="2">
    <source>
        <dbReference type="ARBA" id="ARBA00007131"/>
    </source>
</evidence>
<sequence length="292" mass="30836">MRPPERPPAGTARDDGDPGRLTYAEFADETRRRLVAAIVERRSGHICSALSALDLICTALWRTWDQKTGRPSADIVLSKGHAAPAYYAALSVLSPEMPPLQGRLRRMPGPYEGHPSRHSLPHIPVSTGSLGIGLAWSVGRAIGLAREGGSRRVITIVSDGELQAGLSFEALRLAARERTRLLTVLVDHNGWQTDGPVGPDPAPLLRAVGLDVVGADGHDTGDIGRALEHGGHSGPVAVVARTRRCAGLPAAYRKGPELYGERISDADARILIDSVSGDVGDGHGGNGHGGDR</sequence>
<evidence type="ECO:0000256" key="1">
    <source>
        <dbReference type="ARBA" id="ARBA00001964"/>
    </source>
</evidence>
<evidence type="ECO:0000313" key="6">
    <source>
        <dbReference type="EMBL" id="QXJ21250.1"/>
    </source>
</evidence>